<keyword evidence="1" id="KW-0472">Membrane</keyword>
<feature type="transmembrane region" description="Helical" evidence="1">
    <location>
        <begin position="7"/>
        <end position="26"/>
    </location>
</feature>
<organism evidence="2 3">
    <name type="scientific">Haloferax larsenii</name>
    <dbReference type="NCBI Taxonomy" id="302484"/>
    <lineage>
        <taxon>Archaea</taxon>
        <taxon>Methanobacteriati</taxon>
        <taxon>Methanobacteriota</taxon>
        <taxon>Stenosarchaea group</taxon>
        <taxon>Halobacteria</taxon>
        <taxon>Halobacteriales</taxon>
        <taxon>Haloferacaceae</taxon>
        <taxon>Haloferax</taxon>
    </lineage>
</organism>
<sequence length="79" mass="8173">MGGRRVFLVIGVSVVLISGILGVFIGENGGQVAESIQLFGVLSLPTTPVAFALYGMVVSVFALAALFGLVEFASRLEEA</sequence>
<evidence type="ECO:0008006" key="4">
    <source>
        <dbReference type="Google" id="ProtNLM"/>
    </source>
</evidence>
<accession>A0A1H7SPF0</accession>
<dbReference type="InterPro" id="IPR055942">
    <property type="entry name" value="DUF7520"/>
</dbReference>
<proteinExistence type="predicted"/>
<feature type="transmembrane region" description="Helical" evidence="1">
    <location>
        <begin position="46"/>
        <end position="70"/>
    </location>
</feature>
<name>A0A1H7SPF0_HALLR</name>
<dbReference type="OrthoDB" id="292879at2157"/>
<keyword evidence="1" id="KW-0812">Transmembrane</keyword>
<dbReference type="Proteomes" id="UP000183894">
    <property type="component" value="Unassembled WGS sequence"/>
</dbReference>
<dbReference type="EMBL" id="FOAD01000007">
    <property type="protein sequence ID" value="SEL74511.1"/>
    <property type="molecule type" value="Genomic_DNA"/>
</dbReference>
<dbReference type="AlphaFoldDB" id="A0A1H7SPF0"/>
<evidence type="ECO:0000313" key="2">
    <source>
        <dbReference type="EMBL" id="SEL74511.1"/>
    </source>
</evidence>
<evidence type="ECO:0000313" key="3">
    <source>
        <dbReference type="Proteomes" id="UP000183894"/>
    </source>
</evidence>
<protein>
    <recommendedName>
        <fullName evidence="4">Cox cluster protein</fullName>
    </recommendedName>
</protein>
<reference evidence="2 3" key="1">
    <citation type="submission" date="2016-10" db="EMBL/GenBank/DDBJ databases">
        <authorList>
            <person name="de Groot N.N."/>
        </authorList>
    </citation>
    <scope>NUCLEOTIDE SEQUENCE [LARGE SCALE GENOMIC DNA]</scope>
    <source>
        <strain evidence="2 3">CDM_5</strain>
    </source>
</reference>
<dbReference type="RefSeq" id="WP_074795503.1">
    <property type="nucleotide sequence ID" value="NZ_FOAD01000007.1"/>
</dbReference>
<dbReference type="Pfam" id="PF24364">
    <property type="entry name" value="DUF7520"/>
    <property type="match status" value="1"/>
</dbReference>
<gene>
    <name evidence="2" type="ORF">SAMN04488691_107164</name>
</gene>
<evidence type="ECO:0000256" key="1">
    <source>
        <dbReference type="SAM" id="Phobius"/>
    </source>
</evidence>
<keyword evidence="1" id="KW-1133">Transmembrane helix</keyword>